<dbReference type="InterPro" id="IPR013094">
    <property type="entry name" value="AB_hydrolase_3"/>
</dbReference>
<name>W9RM60_9ROSA</name>
<accession>W9RM60</accession>
<dbReference type="PANTHER" id="PTHR23024:SF589">
    <property type="entry name" value="CARBOXYLESTERASE 17-RELATED"/>
    <property type="match status" value="1"/>
</dbReference>
<comment type="similarity">
    <text evidence="1">Belongs to the 'GDXG' lipolytic enzyme family.</text>
</comment>
<dbReference type="PANTHER" id="PTHR23024">
    <property type="entry name" value="ARYLACETAMIDE DEACETYLASE"/>
    <property type="match status" value="1"/>
</dbReference>
<dbReference type="STRING" id="981085.W9RM60"/>
<dbReference type="InterPro" id="IPR029058">
    <property type="entry name" value="AB_hydrolase_fold"/>
</dbReference>
<evidence type="ECO:0000259" key="2">
    <source>
        <dbReference type="Pfam" id="PF07859"/>
    </source>
</evidence>
<proteinExistence type="inferred from homology"/>
<dbReference type="eggNOG" id="KOG1515">
    <property type="taxonomic scope" value="Eukaryota"/>
</dbReference>
<dbReference type="EMBL" id="KE345260">
    <property type="protein sequence ID" value="EXB97168.1"/>
    <property type="molecule type" value="Genomic_DNA"/>
</dbReference>
<reference evidence="4" key="1">
    <citation type="submission" date="2013-01" db="EMBL/GenBank/DDBJ databases">
        <title>Draft Genome Sequence of a Mulberry Tree, Morus notabilis C.K. Schneid.</title>
        <authorList>
            <person name="He N."/>
            <person name="Zhao S."/>
        </authorList>
    </citation>
    <scope>NUCLEOTIDE SEQUENCE</scope>
</reference>
<dbReference type="Gene3D" id="3.40.50.1820">
    <property type="entry name" value="alpha/beta hydrolase"/>
    <property type="match status" value="1"/>
</dbReference>
<dbReference type="GO" id="GO:0016787">
    <property type="term" value="F:hydrolase activity"/>
    <property type="evidence" value="ECO:0007669"/>
    <property type="project" value="InterPro"/>
</dbReference>
<evidence type="ECO:0000256" key="1">
    <source>
        <dbReference type="ARBA" id="ARBA00010515"/>
    </source>
</evidence>
<dbReference type="Pfam" id="PF07859">
    <property type="entry name" value="Abhydrolase_3"/>
    <property type="match status" value="1"/>
</dbReference>
<protein>
    <submittedName>
        <fullName evidence="3">Putative carboxylesterase 17</fullName>
    </submittedName>
</protein>
<keyword evidence="4" id="KW-1185">Reference proteome</keyword>
<gene>
    <name evidence="3" type="ORF">L484_008658</name>
</gene>
<dbReference type="InterPro" id="IPR050466">
    <property type="entry name" value="Carboxylest/Gibb_receptor"/>
</dbReference>
<organism evidence="3 4">
    <name type="scientific">Morus notabilis</name>
    <dbReference type="NCBI Taxonomy" id="981085"/>
    <lineage>
        <taxon>Eukaryota</taxon>
        <taxon>Viridiplantae</taxon>
        <taxon>Streptophyta</taxon>
        <taxon>Embryophyta</taxon>
        <taxon>Tracheophyta</taxon>
        <taxon>Spermatophyta</taxon>
        <taxon>Magnoliopsida</taxon>
        <taxon>eudicotyledons</taxon>
        <taxon>Gunneridae</taxon>
        <taxon>Pentapetalae</taxon>
        <taxon>rosids</taxon>
        <taxon>fabids</taxon>
        <taxon>Rosales</taxon>
        <taxon>Moraceae</taxon>
        <taxon>Moreae</taxon>
        <taxon>Morus</taxon>
    </lineage>
</organism>
<dbReference type="Proteomes" id="UP000030645">
    <property type="component" value="Unassembled WGS sequence"/>
</dbReference>
<dbReference type="SUPFAM" id="SSF53474">
    <property type="entry name" value="alpha/beta-Hydrolases"/>
    <property type="match status" value="1"/>
</dbReference>
<dbReference type="AlphaFoldDB" id="W9RM60"/>
<evidence type="ECO:0000313" key="4">
    <source>
        <dbReference type="Proteomes" id="UP000030645"/>
    </source>
</evidence>
<feature type="domain" description="Alpha/beta hydrolase fold-3" evidence="2">
    <location>
        <begin position="98"/>
        <end position="294"/>
    </location>
</feature>
<evidence type="ECO:0000313" key="3">
    <source>
        <dbReference type="EMBL" id="EXB97168.1"/>
    </source>
</evidence>
<sequence length="319" mass="35208">MATISMDTQLNHIPAAPNKNHHQHGSAATVEEIEGLIRVSKDGHVERPAIIPNVPSTWSIDKNLVMSKDVFIDKLTNLWARIYVPNYYYPNDHSLPLLVYFHGGGFCVGSAAWSCYHEFLANLATTTGCVVVSVNYRLAPENRLPTAYDDGFNAIMWIKQQATGDSAGANIAYHVSNRLSCNNAVLRPLRLKGLARTGSEKSSTQPPNSVLTLSASDTYWRLSLPSGSSRDHPWCNPLAGGVARLRDLRVPATMVCVAEMDILRDRNLEFCNALVGAGKKVETTMYRGVGHAFQILHNSQSSRAQTQEMMSHIKSFINQ</sequence>